<keyword evidence="2" id="KW-1185">Reference proteome</keyword>
<dbReference type="AlphaFoldDB" id="A0A017RZJ7"/>
<dbReference type="EMBL" id="KK088466">
    <property type="protein sequence ID" value="EYE90208.1"/>
    <property type="molecule type" value="Genomic_DNA"/>
</dbReference>
<name>A0A017RZJ7_ASPRC</name>
<evidence type="ECO:0000313" key="1">
    <source>
        <dbReference type="EMBL" id="EYE90208.1"/>
    </source>
</evidence>
<gene>
    <name evidence="1" type="ORF">EURHEDRAFT_315627</name>
</gene>
<dbReference type="GeneID" id="63693441"/>
<proteinExistence type="predicted"/>
<sequence>MFCCNSHALSDSLYAIGISNLRKSSPSASPFFDIIHHRACDRLITCLSIIGIETDRPSYTLLRCQPVNIESSSSTTCVKLSARTRRDCEATNKFLVGSNHCFYGHGGKHLRLSTSAFGIGSNSAISMTDCHSHQPYRIFMWLSNDFLANNCRPGTTLVTMPIAHFEHGLLCAYVSRAAYSCCSRT</sequence>
<dbReference type="HOGENOM" id="CLU_1461012_0_0_1"/>
<dbReference type="RefSeq" id="XP_040633898.1">
    <property type="nucleotide sequence ID" value="XM_040778317.1"/>
</dbReference>
<evidence type="ECO:0000313" key="2">
    <source>
        <dbReference type="Proteomes" id="UP000019804"/>
    </source>
</evidence>
<reference evidence="2" key="1">
    <citation type="journal article" date="2014" name="Nat. Commun.">
        <title>Genomic adaptations of the halophilic Dead Sea filamentous fungus Eurotium rubrum.</title>
        <authorList>
            <person name="Kis-Papo T."/>
            <person name="Weig A.R."/>
            <person name="Riley R."/>
            <person name="Persoh D."/>
            <person name="Salamov A."/>
            <person name="Sun H."/>
            <person name="Lipzen A."/>
            <person name="Wasser S.P."/>
            <person name="Rambold G."/>
            <person name="Grigoriev I.V."/>
            <person name="Nevo E."/>
        </authorList>
    </citation>
    <scope>NUCLEOTIDE SEQUENCE [LARGE SCALE GENOMIC DNA]</scope>
    <source>
        <strain evidence="2">CBS 135680</strain>
    </source>
</reference>
<accession>A0A017RZJ7</accession>
<dbReference type="Proteomes" id="UP000019804">
    <property type="component" value="Unassembled WGS sequence"/>
</dbReference>
<protein>
    <submittedName>
        <fullName evidence="1">Uncharacterized protein</fullName>
    </submittedName>
</protein>
<organism evidence="1 2">
    <name type="scientific">Aspergillus ruber (strain CBS 135680)</name>
    <dbReference type="NCBI Taxonomy" id="1388766"/>
    <lineage>
        <taxon>Eukaryota</taxon>
        <taxon>Fungi</taxon>
        <taxon>Dikarya</taxon>
        <taxon>Ascomycota</taxon>
        <taxon>Pezizomycotina</taxon>
        <taxon>Eurotiomycetes</taxon>
        <taxon>Eurotiomycetidae</taxon>
        <taxon>Eurotiales</taxon>
        <taxon>Aspergillaceae</taxon>
        <taxon>Aspergillus</taxon>
        <taxon>Aspergillus subgen. Aspergillus</taxon>
    </lineage>
</organism>